<comment type="caution">
    <text evidence="2">The sequence shown here is derived from an EMBL/GenBank/DDBJ whole genome shotgun (WGS) entry which is preliminary data.</text>
</comment>
<dbReference type="Proteomes" id="UP000559010">
    <property type="component" value="Unassembled WGS sequence"/>
</dbReference>
<reference evidence="2 3" key="1">
    <citation type="submission" date="2020-04" db="EMBL/GenBank/DDBJ databases">
        <title>Flammeovirgaceae bacterium KN852 isolated from deep sea.</title>
        <authorList>
            <person name="Zhang D.-C."/>
        </authorList>
    </citation>
    <scope>NUCLEOTIDE SEQUENCE [LARGE SCALE GENOMIC DNA]</scope>
    <source>
        <strain evidence="2 3">KN852</strain>
    </source>
</reference>
<evidence type="ECO:0000313" key="2">
    <source>
        <dbReference type="EMBL" id="NMM50611.1"/>
    </source>
</evidence>
<keyword evidence="1" id="KW-0732">Signal</keyword>
<keyword evidence="3" id="KW-1185">Reference proteome</keyword>
<evidence type="ECO:0000313" key="3">
    <source>
        <dbReference type="Proteomes" id="UP000559010"/>
    </source>
</evidence>
<evidence type="ECO:0000256" key="1">
    <source>
        <dbReference type="SAM" id="SignalP"/>
    </source>
</evidence>
<protein>
    <recommendedName>
        <fullName evidence="4">Adhesin</fullName>
    </recommendedName>
</protein>
<evidence type="ECO:0008006" key="4">
    <source>
        <dbReference type="Google" id="ProtNLM"/>
    </source>
</evidence>
<dbReference type="RefSeq" id="WP_169684972.1">
    <property type="nucleotide sequence ID" value="NZ_JABBNU010000014.1"/>
</dbReference>
<gene>
    <name evidence="2" type="ORF">HH304_19530</name>
</gene>
<dbReference type="AlphaFoldDB" id="A0A848J4D8"/>
<sequence length="351" mass="38897">MRTIQTANLLILMLLASVFITSAGDLDVRKEKEYDKQFKVNKSTVVKIKNKFGKVNIVPWSENYVKIDVQVVVEARSDDKANQLLDKIEIDFIGSDNSSEVGAITEMRGSINTSKNERFEINYEVKVPASQPMDISHQFGTIVSGNLTGKIEISHQHGNAMLGDILGNDSKIKMQFGDLDVGKMSNAEINIQHCGNVTIEKAENIILNSQHSKIAFGEVKNVEIELQHGQFKSDKLASIEGDIQFSKFEVGTLTGKLDLDVQHTGSFEIEKVASSVSNINLDVQFSSPKLRFENISAWDMEIEVNHGGVSHPSDFSFNYVDKKTTSATYRKNGNSGKKLTVDGQFSSVTIK</sequence>
<feature type="chain" id="PRO_5032725030" description="Adhesin" evidence="1">
    <location>
        <begin position="24"/>
        <end position="351"/>
    </location>
</feature>
<feature type="signal peptide" evidence="1">
    <location>
        <begin position="1"/>
        <end position="23"/>
    </location>
</feature>
<proteinExistence type="predicted"/>
<organism evidence="2 3">
    <name type="scientific">Marinigracilibium pacificum</name>
    <dbReference type="NCBI Taxonomy" id="2729599"/>
    <lineage>
        <taxon>Bacteria</taxon>
        <taxon>Pseudomonadati</taxon>
        <taxon>Bacteroidota</taxon>
        <taxon>Cytophagia</taxon>
        <taxon>Cytophagales</taxon>
        <taxon>Flammeovirgaceae</taxon>
        <taxon>Marinigracilibium</taxon>
    </lineage>
</organism>
<dbReference type="EMBL" id="JABBNU010000014">
    <property type="protein sequence ID" value="NMM50611.1"/>
    <property type="molecule type" value="Genomic_DNA"/>
</dbReference>
<name>A0A848J4D8_9BACT</name>
<accession>A0A848J4D8</accession>